<feature type="compositionally biased region" description="Low complexity" evidence="1">
    <location>
        <begin position="47"/>
        <end position="62"/>
    </location>
</feature>
<feature type="region of interest" description="Disordered" evidence="1">
    <location>
        <begin position="148"/>
        <end position="168"/>
    </location>
</feature>
<dbReference type="SMART" id="SM00456">
    <property type="entry name" value="WW"/>
    <property type="match status" value="1"/>
</dbReference>
<feature type="compositionally biased region" description="Acidic residues" evidence="1">
    <location>
        <begin position="321"/>
        <end position="332"/>
    </location>
</feature>
<evidence type="ECO:0000313" key="4">
    <source>
        <dbReference type="Proteomes" id="UP000626109"/>
    </source>
</evidence>
<organism evidence="3 4">
    <name type="scientific">Polarella glacialis</name>
    <name type="common">Dinoflagellate</name>
    <dbReference type="NCBI Taxonomy" id="89957"/>
    <lineage>
        <taxon>Eukaryota</taxon>
        <taxon>Sar</taxon>
        <taxon>Alveolata</taxon>
        <taxon>Dinophyceae</taxon>
        <taxon>Suessiales</taxon>
        <taxon>Suessiaceae</taxon>
        <taxon>Polarella</taxon>
    </lineage>
</organism>
<dbReference type="SUPFAM" id="SSF51045">
    <property type="entry name" value="WW domain"/>
    <property type="match status" value="1"/>
</dbReference>
<sequence length="332" mass="36350">MPGASSGKRSVKAICSRSYEGKSASQQAKAAQWTGQLAWIDADHPSSKSSGGASSSSAWPSSQIDYSKPWFERKDGEFYCNLCGAWATDGHVASDRHKAREDNPGWYGYGDGTVPDGYDKPWFTDKGNREYSCELCNAMATDGHIASDRHKKRAADPKSYGFPEVGEEGATSATTGAIQMASDEVLPAPWVQYISPKDQKPYFHNPDTKATQWERPVPAVSVQAISPVAAASPESNLLTYPPWFEKRQGEWYCKLCNKVADSWHIESNMHMKRASCPEYYGFDITAAMPSPAPSQLALEPEPVQTYSTPGPLQPPWLPSTDDPDGLGDIIEV</sequence>
<dbReference type="Proteomes" id="UP000626109">
    <property type="component" value="Unassembled WGS sequence"/>
</dbReference>
<feature type="region of interest" description="Disordered" evidence="1">
    <location>
        <begin position="42"/>
        <end position="62"/>
    </location>
</feature>
<dbReference type="InterPro" id="IPR036020">
    <property type="entry name" value="WW_dom_sf"/>
</dbReference>
<gene>
    <name evidence="3" type="ORF">PGLA2088_LOCUS496</name>
</gene>
<dbReference type="EMBL" id="CAJNNW010000331">
    <property type="protein sequence ID" value="CAE8626586.1"/>
    <property type="molecule type" value="Genomic_DNA"/>
</dbReference>
<evidence type="ECO:0000313" key="3">
    <source>
        <dbReference type="EMBL" id="CAE8626586.1"/>
    </source>
</evidence>
<evidence type="ECO:0000256" key="1">
    <source>
        <dbReference type="SAM" id="MobiDB-lite"/>
    </source>
</evidence>
<dbReference type="Gene3D" id="2.20.70.10">
    <property type="match status" value="1"/>
</dbReference>
<dbReference type="InterPro" id="IPR001202">
    <property type="entry name" value="WW_dom"/>
</dbReference>
<dbReference type="PROSITE" id="PS50020">
    <property type="entry name" value="WW_DOMAIN_2"/>
    <property type="match status" value="1"/>
</dbReference>
<evidence type="ECO:0000259" key="2">
    <source>
        <dbReference type="PROSITE" id="PS50020"/>
    </source>
</evidence>
<dbReference type="AlphaFoldDB" id="A0A813GTR5"/>
<comment type="caution">
    <text evidence="3">The sequence shown here is derived from an EMBL/GenBank/DDBJ whole genome shotgun (WGS) entry which is preliminary data.</text>
</comment>
<dbReference type="PROSITE" id="PS01159">
    <property type="entry name" value="WW_DOMAIN_1"/>
    <property type="match status" value="1"/>
</dbReference>
<protein>
    <recommendedName>
        <fullName evidence="2">WW domain-containing protein</fullName>
    </recommendedName>
</protein>
<accession>A0A813GTR5</accession>
<proteinExistence type="predicted"/>
<feature type="region of interest" description="Disordered" evidence="1">
    <location>
        <begin position="291"/>
        <end position="332"/>
    </location>
</feature>
<reference evidence="3" key="1">
    <citation type="submission" date="2021-02" db="EMBL/GenBank/DDBJ databases">
        <authorList>
            <person name="Dougan E. K."/>
            <person name="Rhodes N."/>
            <person name="Thang M."/>
            <person name="Chan C."/>
        </authorList>
    </citation>
    <scope>NUCLEOTIDE SEQUENCE</scope>
</reference>
<feature type="domain" description="WW" evidence="2">
    <location>
        <begin position="184"/>
        <end position="218"/>
    </location>
</feature>
<name>A0A813GTR5_POLGL</name>
<dbReference type="Pfam" id="PF00397">
    <property type="entry name" value="WW"/>
    <property type="match status" value="1"/>
</dbReference>
<dbReference type="CDD" id="cd00201">
    <property type="entry name" value="WW"/>
    <property type="match status" value="1"/>
</dbReference>